<sequence length="628" mass="66459">MVHRRKARPADPRRSDAVRFVWAVVAFVLAAGLIGLGIAQRTVWLGPDERTVSIDVEEQTPFVLLEDDVFAALPEALDGESGTLDVAGEGTLFASYGRAHDMEAWLSDQTYTRVSVSDDATEGVAIESETVDAEVAPAEGEEPAVRNPAGSDLWLEEFTGDGSLQERFRFPEGSDMAVLLATDGAAPAPSDITLTWPIDNSTPYAPWLMAGGAALLLVGLLLYISGILHSRRARGPRRKGLPVPRTEPIDLAKDGGAIEGGEQKGVISSGTPTRRSIGPKRRSLIAVPAIGLSVALLAGCTGEAFPEPSPTPTETVIAPENQQAPALTDAQAARIVADVSATVAAADEAADENVAQERLDGLALQMRSVNYRIRGQFGDYAPLPKIPASPIEVLLPQAFDEWPRTALVVVSDEADPAVPPTILTMTQADPWAKYKVSYIASLEPSAEIPDLAPSYQGSALVPPDSSFLQMAPADVAAAYADVLGHGDESEFAAAFQAEGDTFRTEVKRVRDETAAKFTADDVAGEITFGQDPADSEPIALATLHNGAIVAVGVTRFEKVTATNELGVVRNNGDPALEALTGETETAGSFVRTDTSPLFFYVPAQGSDEKIRLLGWSSAVTDGVIEEPQ</sequence>
<organism evidence="4 5">
    <name type="scientific">Microbacterium sediminis</name>
    <dbReference type="NCBI Taxonomy" id="904291"/>
    <lineage>
        <taxon>Bacteria</taxon>
        <taxon>Bacillati</taxon>
        <taxon>Actinomycetota</taxon>
        <taxon>Actinomycetes</taxon>
        <taxon>Micrococcales</taxon>
        <taxon>Microbacteriaceae</taxon>
        <taxon>Microbacterium</taxon>
    </lineage>
</organism>
<keyword evidence="2" id="KW-1133">Transmembrane helix</keyword>
<protein>
    <recommendedName>
        <fullName evidence="3">DUF8094 domain-containing protein</fullName>
    </recommendedName>
</protein>
<proteinExistence type="predicted"/>
<evidence type="ECO:0000313" key="5">
    <source>
        <dbReference type="Proteomes" id="UP000093355"/>
    </source>
</evidence>
<evidence type="ECO:0000313" key="4">
    <source>
        <dbReference type="EMBL" id="OCG75241.1"/>
    </source>
</evidence>
<feature type="transmembrane region" description="Helical" evidence="2">
    <location>
        <begin position="284"/>
        <end position="305"/>
    </location>
</feature>
<evidence type="ECO:0000259" key="3">
    <source>
        <dbReference type="Pfam" id="PF26366"/>
    </source>
</evidence>
<accession>A0A1B9NF58</accession>
<dbReference type="InterPro" id="IPR058407">
    <property type="entry name" value="DUF8094"/>
</dbReference>
<reference evidence="4 5" key="1">
    <citation type="submission" date="2016-05" db="EMBL/GenBank/DDBJ databases">
        <authorList>
            <person name="Lavstsen T."/>
            <person name="Jespersen J.S."/>
        </authorList>
    </citation>
    <scope>NUCLEOTIDE SEQUENCE [LARGE SCALE GENOMIC DNA]</scope>
    <source>
        <strain evidence="4 5">YLB-01</strain>
    </source>
</reference>
<keyword evidence="5" id="KW-1185">Reference proteome</keyword>
<feature type="transmembrane region" description="Helical" evidence="2">
    <location>
        <begin position="20"/>
        <end position="39"/>
    </location>
</feature>
<feature type="transmembrane region" description="Helical" evidence="2">
    <location>
        <begin position="204"/>
        <end position="228"/>
    </location>
</feature>
<name>A0A1B9NF58_9MICO</name>
<dbReference type="AlphaFoldDB" id="A0A1B9NF58"/>
<comment type="caution">
    <text evidence="4">The sequence shown here is derived from an EMBL/GenBank/DDBJ whole genome shotgun (WGS) entry which is preliminary data.</text>
</comment>
<dbReference type="Proteomes" id="UP000093355">
    <property type="component" value="Unassembled WGS sequence"/>
</dbReference>
<feature type="region of interest" description="Disordered" evidence="1">
    <location>
        <begin position="234"/>
        <end position="275"/>
    </location>
</feature>
<dbReference type="Pfam" id="PF26366">
    <property type="entry name" value="DUF8094"/>
    <property type="match status" value="1"/>
</dbReference>
<dbReference type="EMBL" id="LXMD01000013">
    <property type="protein sequence ID" value="OCG75241.1"/>
    <property type="molecule type" value="Genomic_DNA"/>
</dbReference>
<evidence type="ECO:0000256" key="1">
    <source>
        <dbReference type="SAM" id="MobiDB-lite"/>
    </source>
</evidence>
<dbReference type="STRING" id="904291.A7J15_02210"/>
<keyword evidence="2" id="KW-0812">Transmembrane</keyword>
<feature type="domain" description="DUF8094" evidence="3">
    <location>
        <begin position="324"/>
        <end position="621"/>
    </location>
</feature>
<evidence type="ECO:0000256" key="2">
    <source>
        <dbReference type="SAM" id="Phobius"/>
    </source>
</evidence>
<keyword evidence="2" id="KW-0472">Membrane</keyword>
<gene>
    <name evidence="4" type="ORF">A7J15_02210</name>
</gene>